<dbReference type="AlphaFoldDB" id="A0A558D0S5"/>
<accession>A0A558D0S5</accession>
<evidence type="ECO:0000313" key="3">
    <source>
        <dbReference type="Proteomes" id="UP000317355"/>
    </source>
</evidence>
<evidence type="ECO:0000313" key="2">
    <source>
        <dbReference type="EMBL" id="TVT54620.1"/>
    </source>
</evidence>
<dbReference type="Proteomes" id="UP000317355">
    <property type="component" value="Unassembled WGS sequence"/>
</dbReference>
<reference evidence="2 3" key="1">
    <citation type="submission" date="2019-07" db="EMBL/GenBank/DDBJ databases">
        <title>The pathways for chlorine oxyanion respiration interact through the shared metabolite chlorate.</title>
        <authorList>
            <person name="Barnum T.P."/>
            <person name="Cheng Y."/>
            <person name="Hill K.A."/>
            <person name="Lucas L.N."/>
            <person name="Carlson H.K."/>
            <person name="Coates J.D."/>
        </authorList>
    </citation>
    <scope>NUCLEOTIDE SEQUENCE [LARGE SCALE GENOMIC DNA]</scope>
    <source>
        <strain evidence="2">BK-3</strain>
    </source>
</reference>
<name>A0A558D0S5_9GAMM</name>
<proteinExistence type="predicted"/>
<comment type="caution">
    <text evidence="2">The sequence shown here is derived from an EMBL/GenBank/DDBJ whole genome shotgun (WGS) entry which is preliminary data.</text>
</comment>
<organism evidence="2 3">
    <name type="scientific">Sedimenticola thiotaurini</name>
    <dbReference type="NCBI Taxonomy" id="1543721"/>
    <lineage>
        <taxon>Bacteria</taxon>
        <taxon>Pseudomonadati</taxon>
        <taxon>Pseudomonadota</taxon>
        <taxon>Gammaproteobacteria</taxon>
        <taxon>Chromatiales</taxon>
        <taxon>Sedimenticolaceae</taxon>
        <taxon>Sedimenticola</taxon>
    </lineage>
</organism>
<protein>
    <submittedName>
        <fullName evidence="2">Uncharacterized protein</fullName>
    </submittedName>
</protein>
<keyword evidence="1" id="KW-0732">Signal</keyword>
<evidence type="ECO:0000256" key="1">
    <source>
        <dbReference type="SAM" id="SignalP"/>
    </source>
</evidence>
<feature type="chain" id="PRO_5022108100" evidence="1">
    <location>
        <begin position="22"/>
        <end position="297"/>
    </location>
</feature>
<gene>
    <name evidence="2" type="ORF">FHK82_10575</name>
</gene>
<dbReference type="EMBL" id="VMRY01000041">
    <property type="protein sequence ID" value="TVT54620.1"/>
    <property type="molecule type" value="Genomic_DNA"/>
</dbReference>
<feature type="signal peptide" evidence="1">
    <location>
        <begin position="1"/>
        <end position="21"/>
    </location>
</feature>
<sequence length="297" mass="34032">MRHFIAFTCLTLLFATSPTYAAAPDNEQLQTLVDQLREITDKARKERAADRWLLNELEDLISRHDWPWRNELLNEDFSDGNYDQNPTWNVISGQFWVDGRLGLRSRSELEQDEPVAPQQKEQKKDLGKALFGALLQEALRGKERQQPEEQAADKRNQPAEIQLALQIPTVYALQLEFSAHNPPQEAGQIEFSLYQGSRGDTGYRLILMLGDKSSMELLSRINGKTRVIERVEFDNISDGQTHAIEWRRDPNGQIEILLDEQPLVRVRDSSFRYPFKQLSIRNQGGDFAIGSVTLHGS</sequence>